<reference evidence="2 3" key="1">
    <citation type="submission" date="2019-08" db="EMBL/GenBank/DDBJ databases">
        <title>Whole genome of Aphis craccivora.</title>
        <authorList>
            <person name="Voronova N.V."/>
            <person name="Shulinski R.S."/>
            <person name="Bandarenka Y.V."/>
            <person name="Zhorov D.G."/>
            <person name="Warner D."/>
        </authorList>
    </citation>
    <scope>NUCLEOTIDE SEQUENCE [LARGE SCALE GENOMIC DNA]</scope>
    <source>
        <strain evidence="2">180601</strain>
        <tissue evidence="2">Whole Body</tissue>
    </source>
</reference>
<keyword evidence="3" id="KW-1185">Reference proteome</keyword>
<feature type="non-terminal residue" evidence="2">
    <location>
        <position position="21"/>
    </location>
</feature>
<accession>A0A6G0VRD7</accession>
<protein>
    <submittedName>
        <fullName evidence="2">Uncharacterized protein</fullName>
    </submittedName>
</protein>
<evidence type="ECO:0000313" key="2">
    <source>
        <dbReference type="EMBL" id="KAF0706499.1"/>
    </source>
</evidence>
<sequence>MRYAKANNEQVPDYDKEKPNS</sequence>
<comment type="caution">
    <text evidence="2">The sequence shown here is derived from an EMBL/GenBank/DDBJ whole genome shotgun (WGS) entry which is preliminary data.</text>
</comment>
<organism evidence="2 3">
    <name type="scientific">Aphis craccivora</name>
    <name type="common">Cowpea aphid</name>
    <dbReference type="NCBI Taxonomy" id="307492"/>
    <lineage>
        <taxon>Eukaryota</taxon>
        <taxon>Metazoa</taxon>
        <taxon>Ecdysozoa</taxon>
        <taxon>Arthropoda</taxon>
        <taxon>Hexapoda</taxon>
        <taxon>Insecta</taxon>
        <taxon>Pterygota</taxon>
        <taxon>Neoptera</taxon>
        <taxon>Paraneoptera</taxon>
        <taxon>Hemiptera</taxon>
        <taxon>Sternorrhyncha</taxon>
        <taxon>Aphidomorpha</taxon>
        <taxon>Aphidoidea</taxon>
        <taxon>Aphididae</taxon>
        <taxon>Aphidini</taxon>
        <taxon>Aphis</taxon>
        <taxon>Aphis</taxon>
    </lineage>
</organism>
<dbReference type="AlphaFoldDB" id="A0A6G0VRD7"/>
<evidence type="ECO:0000256" key="1">
    <source>
        <dbReference type="SAM" id="MobiDB-lite"/>
    </source>
</evidence>
<dbReference type="EMBL" id="VUJU01012893">
    <property type="protein sequence ID" value="KAF0706499.1"/>
    <property type="molecule type" value="Genomic_DNA"/>
</dbReference>
<dbReference type="Proteomes" id="UP000478052">
    <property type="component" value="Unassembled WGS sequence"/>
</dbReference>
<feature type="region of interest" description="Disordered" evidence="1">
    <location>
        <begin position="1"/>
        <end position="21"/>
    </location>
</feature>
<name>A0A6G0VRD7_APHCR</name>
<gene>
    <name evidence="2" type="ORF">FWK35_00029252</name>
</gene>
<evidence type="ECO:0000313" key="3">
    <source>
        <dbReference type="Proteomes" id="UP000478052"/>
    </source>
</evidence>
<proteinExistence type="predicted"/>